<proteinExistence type="predicted"/>
<comment type="caution">
    <text evidence="1">The sequence shown here is derived from an EMBL/GenBank/DDBJ whole genome shotgun (WGS) entry which is preliminary data.</text>
</comment>
<name>A0ABY2UEE4_9GAMM</name>
<evidence type="ECO:0000313" key="2">
    <source>
        <dbReference type="Proteomes" id="UP000306791"/>
    </source>
</evidence>
<reference evidence="1 2" key="1">
    <citation type="submission" date="2019-05" db="EMBL/GenBank/DDBJ databases">
        <title>Microbulbifer harenosus sp. nov., an alginate-degrading bacterium isolated from coastal sand.</title>
        <authorList>
            <person name="Huang H."/>
            <person name="Mo K."/>
            <person name="Bao S."/>
        </authorList>
    </citation>
    <scope>NUCLEOTIDE SEQUENCE [LARGE SCALE GENOMIC DNA]</scope>
    <source>
        <strain evidence="1 2">HB161719</strain>
    </source>
</reference>
<sequence>MGTALLVFLVITQMGTPTSSSKWAYDLYSIKERHASQENRNKLLIVAGSNSLFGINSSLLESRLRIPTTNLGVHAGLGLKYILERSKRSLGRGDIVYLPLELDLYQQDDTPSAQLMDFVLARDPQYLHTLPIQQQILGFANVPIARIIEGLRGGSDRYLGSSSTVYNVHNVDSSGDQTNNTLEKARDYSSRLERLAPKDIGNTEISSHSKNLIRDYIYWARENGVCVIGGPPSLMKFEEYESERFLEFLGKTVNLFSDLGVHYVGRPADYLFPRELFFDTEYHLNTKGAMIRTQLIIDDLGTGLSAHCG</sequence>
<accession>A0ABY2UEE4</accession>
<protein>
    <recommendedName>
        <fullName evidence="3">DUF1574 domain-containing protein</fullName>
    </recommendedName>
</protein>
<dbReference type="RefSeq" id="WP_138236591.1">
    <property type="nucleotide sequence ID" value="NZ_CP185860.1"/>
</dbReference>
<evidence type="ECO:0000313" key="1">
    <source>
        <dbReference type="EMBL" id="TLM75619.1"/>
    </source>
</evidence>
<gene>
    <name evidence="1" type="ORF">FDY93_15075</name>
</gene>
<keyword evidence="2" id="KW-1185">Reference proteome</keyword>
<evidence type="ECO:0008006" key="3">
    <source>
        <dbReference type="Google" id="ProtNLM"/>
    </source>
</evidence>
<dbReference type="EMBL" id="VANI01000016">
    <property type="protein sequence ID" value="TLM75619.1"/>
    <property type="molecule type" value="Genomic_DNA"/>
</dbReference>
<dbReference type="Proteomes" id="UP000306791">
    <property type="component" value="Unassembled WGS sequence"/>
</dbReference>
<organism evidence="1 2">
    <name type="scientific">Microbulbifer harenosus</name>
    <dbReference type="NCBI Taxonomy" id="2576840"/>
    <lineage>
        <taxon>Bacteria</taxon>
        <taxon>Pseudomonadati</taxon>
        <taxon>Pseudomonadota</taxon>
        <taxon>Gammaproteobacteria</taxon>
        <taxon>Cellvibrionales</taxon>
        <taxon>Microbulbiferaceae</taxon>
        <taxon>Microbulbifer</taxon>
    </lineage>
</organism>